<feature type="region of interest" description="Disordered" evidence="1">
    <location>
        <begin position="41"/>
        <end position="63"/>
    </location>
</feature>
<evidence type="ECO:0000256" key="2">
    <source>
        <dbReference type="SAM" id="SignalP"/>
    </source>
</evidence>
<name>A0ABU1FVN4_9MICC</name>
<evidence type="ECO:0000313" key="3">
    <source>
        <dbReference type="EMBL" id="MDR5712735.1"/>
    </source>
</evidence>
<feature type="compositionally biased region" description="Acidic residues" evidence="1">
    <location>
        <begin position="49"/>
        <end position="59"/>
    </location>
</feature>
<evidence type="ECO:0000256" key="1">
    <source>
        <dbReference type="SAM" id="MobiDB-lite"/>
    </source>
</evidence>
<gene>
    <name evidence="3" type="ORF">RH857_11440</name>
</gene>
<evidence type="ECO:0000313" key="4">
    <source>
        <dbReference type="Proteomes" id="UP001260872"/>
    </source>
</evidence>
<dbReference type="Proteomes" id="UP001260872">
    <property type="component" value="Unassembled WGS sequence"/>
</dbReference>
<dbReference type="PROSITE" id="PS51257">
    <property type="entry name" value="PROKAR_LIPOPROTEIN"/>
    <property type="match status" value="1"/>
</dbReference>
<accession>A0ABU1FVN4</accession>
<keyword evidence="2" id="KW-0732">Signal</keyword>
<organism evidence="3 4">
    <name type="scientific">Nesterenkonia flava</name>
    <dbReference type="NCBI Taxonomy" id="469799"/>
    <lineage>
        <taxon>Bacteria</taxon>
        <taxon>Bacillati</taxon>
        <taxon>Actinomycetota</taxon>
        <taxon>Actinomycetes</taxon>
        <taxon>Micrococcales</taxon>
        <taxon>Micrococcaceae</taxon>
        <taxon>Nesterenkonia</taxon>
    </lineage>
</organism>
<feature type="signal peptide" evidence="2">
    <location>
        <begin position="1"/>
        <end position="21"/>
    </location>
</feature>
<comment type="caution">
    <text evidence="3">The sequence shown here is derived from an EMBL/GenBank/DDBJ whole genome shotgun (WGS) entry which is preliminary data.</text>
</comment>
<proteinExistence type="predicted"/>
<dbReference type="EMBL" id="JAVKGT010000035">
    <property type="protein sequence ID" value="MDR5712735.1"/>
    <property type="molecule type" value="Genomic_DNA"/>
</dbReference>
<feature type="chain" id="PRO_5046353058" evidence="2">
    <location>
        <begin position="22"/>
        <end position="369"/>
    </location>
</feature>
<keyword evidence="4" id="KW-1185">Reference proteome</keyword>
<reference evidence="4" key="1">
    <citation type="submission" date="2023-07" db="EMBL/GenBank/DDBJ databases">
        <title>Description of three actinobacteria isolated from air of manufacturing shop in a pharmaceutical factory.</title>
        <authorList>
            <person name="Zhang D.-F."/>
        </authorList>
    </citation>
    <scope>NUCLEOTIDE SEQUENCE [LARGE SCALE GENOMIC DNA]</scope>
    <source>
        <strain evidence="4">CCTCC AB 207010</strain>
    </source>
</reference>
<sequence length="369" mass="42301">MNTRFAAAASTAALLALTACSGSSSSEELTWEDSPLQEVYTSLWGDTERPEEELNQEEEERQRRAEEIIAACMAEEGFDYTPAVYGGSTSYGSTDEDWGSEEWTQQYGYGITTDPWAEEWEEQEADVEEWTDPNADYIASMSEMEQEAYYEALYGPMTAMTEEEMLAYEESIELGEEDYGLEYTWEDAGCQGRADYEVYESAYEEENDMWEDPAVVELFDAMDAIYEEVERDERVSELNAEWVQCMEDAGHTGFAQPMDAENSIWDEYERIQESANEEVDWESIDWEAMEEGELDVDPTEDLYQNALEAAGLQELREREIELAVADKACRSDLNLDSRVLEVQFEYEKTFLEEHQAEIDAVLATYGQES</sequence>
<protein>
    <submittedName>
        <fullName evidence="3">Uncharacterized protein</fullName>
    </submittedName>
</protein>
<dbReference type="RefSeq" id="WP_310538107.1">
    <property type="nucleotide sequence ID" value="NZ_BAAAOC010000076.1"/>
</dbReference>